<sequence length="122" mass="13457">MNIAVAADGKSMDSMVSKEFERCLYLLIVNMNDLRITVIKNDKYLECSSTESLASEVLKHDCEALITGKIEPLAFNILADAYVTRFFSAGSSVKNALDLMEKNALIIIKNSDGTEDCSGHHH</sequence>
<comment type="caution">
    <text evidence="2">The sequence shown here is derived from an EMBL/GenBank/DDBJ whole genome shotgun (WGS) entry which is preliminary data.</text>
</comment>
<accession>A0A0J1FJR7</accession>
<dbReference type="RefSeq" id="WP_047812153.1">
    <property type="nucleotide sequence ID" value="NZ_LDZY01000033.1"/>
</dbReference>
<feature type="domain" description="Dinitrogenase iron-molybdenum cofactor biosynthesis" evidence="1">
    <location>
        <begin position="13"/>
        <end position="100"/>
    </location>
</feature>
<dbReference type="Gene3D" id="3.30.420.130">
    <property type="entry name" value="Dinitrogenase iron-molybdenum cofactor biosynthesis domain"/>
    <property type="match status" value="1"/>
</dbReference>
<evidence type="ECO:0000259" key="1">
    <source>
        <dbReference type="Pfam" id="PF02579"/>
    </source>
</evidence>
<evidence type="ECO:0000313" key="3">
    <source>
        <dbReference type="Proteomes" id="UP000036356"/>
    </source>
</evidence>
<dbReference type="EMBL" id="LDZY01000033">
    <property type="protein sequence ID" value="KLU63680.1"/>
    <property type="molecule type" value="Genomic_DNA"/>
</dbReference>
<dbReference type="InterPro" id="IPR003731">
    <property type="entry name" value="Di-Nase_FeMo-co_biosynth"/>
</dbReference>
<dbReference type="InterPro" id="IPR036105">
    <property type="entry name" value="DiNase_FeMo-co_biosyn_sf"/>
</dbReference>
<dbReference type="AlphaFoldDB" id="A0A0J1FJR7"/>
<protein>
    <submittedName>
        <fullName evidence="2">Dinitrogenase iron-molybdenum cofactor</fullName>
    </submittedName>
</protein>
<evidence type="ECO:0000313" key="2">
    <source>
        <dbReference type="EMBL" id="KLU63680.1"/>
    </source>
</evidence>
<reference evidence="2 3" key="1">
    <citation type="submission" date="2015-06" db="EMBL/GenBank/DDBJ databases">
        <title>Draft genome of the moderately acidophilic sulfate reducer Candidatus Desulfosporosinus acididurans strain M1.</title>
        <authorList>
            <person name="Poehlein A."/>
            <person name="Petzsch P."/>
            <person name="Johnson B.D."/>
            <person name="Schloemann M."/>
            <person name="Daniel R."/>
            <person name="Muehling M."/>
        </authorList>
    </citation>
    <scope>NUCLEOTIDE SEQUENCE [LARGE SCALE GENOMIC DNA]</scope>
    <source>
        <strain evidence="2 3">M1</strain>
    </source>
</reference>
<dbReference type="Pfam" id="PF02579">
    <property type="entry name" value="Nitro_FeMo-Co"/>
    <property type="match status" value="1"/>
</dbReference>
<gene>
    <name evidence="2" type="ORF">DEAC_c44070</name>
</gene>
<dbReference type="STRING" id="476652.DEAC_c44070"/>
<name>A0A0J1FJR7_9FIRM</name>
<dbReference type="PATRIC" id="fig|476652.3.peg.4688"/>
<dbReference type="PANTHER" id="PTHR42983:SF1">
    <property type="entry name" value="IRON-MOLYBDENUM PROTEIN"/>
    <property type="match status" value="1"/>
</dbReference>
<organism evidence="2 3">
    <name type="scientific">Desulfosporosinus acididurans</name>
    <dbReference type="NCBI Taxonomy" id="476652"/>
    <lineage>
        <taxon>Bacteria</taxon>
        <taxon>Bacillati</taxon>
        <taxon>Bacillota</taxon>
        <taxon>Clostridia</taxon>
        <taxon>Eubacteriales</taxon>
        <taxon>Desulfitobacteriaceae</taxon>
        <taxon>Desulfosporosinus</taxon>
    </lineage>
</organism>
<proteinExistence type="predicted"/>
<dbReference type="SUPFAM" id="SSF53146">
    <property type="entry name" value="Nitrogenase accessory factor-like"/>
    <property type="match status" value="1"/>
</dbReference>
<keyword evidence="3" id="KW-1185">Reference proteome</keyword>
<dbReference type="Proteomes" id="UP000036356">
    <property type="component" value="Unassembled WGS sequence"/>
</dbReference>
<dbReference type="PANTHER" id="PTHR42983">
    <property type="entry name" value="DINITROGENASE IRON-MOLYBDENUM COFACTOR PROTEIN-RELATED"/>
    <property type="match status" value="1"/>
</dbReference>